<sequence length="177" mass="20013">MHSTLLSLLALASGIWMQCSMAEPQIKGQQLPQFDLTRLFGGRSSVPLVTLLDRNLPEVQQMIDRTKKSCLQKLRMPAVQRSLIREPNPTEQEKCLLECVLKGIQIMDDSTNKLSLRRVEQLTSLVTEDNKVAMALSSSLAQSCNRSVSTQKPCEAAHQLNQCIGRQMERNRVKLHW</sequence>
<keyword evidence="6" id="KW-1185">Reference proteome</keyword>
<evidence type="ECO:0000256" key="5">
    <source>
        <dbReference type="SAM" id="SignalP"/>
    </source>
</evidence>
<comment type="similarity">
    <text evidence="2">Belongs to the PBP/GOBP family.</text>
</comment>
<feature type="chain" id="PRO_5045192713" evidence="5">
    <location>
        <begin position="23"/>
        <end position="177"/>
    </location>
</feature>
<feature type="signal peptide" evidence="5">
    <location>
        <begin position="1"/>
        <end position="22"/>
    </location>
</feature>
<reference evidence="6" key="2">
    <citation type="journal article" date="2016" name="G3 (Bethesda)">
        <title>Genome Evolution in Three Species of Cactophilic Drosophila.</title>
        <authorList>
            <person name="Sanchez-Flores A."/>
            <person name="Penazola F."/>
            <person name="Carpinteyro-Ponce J."/>
            <person name="Nazario-Yepiz N."/>
            <person name="Abreu-Goodger C."/>
            <person name="Machado C.A."/>
            <person name="Markow T.A."/>
        </authorList>
    </citation>
    <scope>NUCLEOTIDE SEQUENCE [LARGE SCALE GENOMIC DNA]</scope>
</reference>
<dbReference type="Pfam" id="PF01395">
    <property type="entry name" value="PBP_GOBP"/>
    <property type="match status" value="1"/>
</dbReference>
<proteinExistence type="inferred from homology"/>
<dbReference type="Gene3D" id="1.10.238.20">
    <property type="entry name" value="Pheromone/general odorant binding protein domain"/>
    <property type="match status" value="1"/>
</dbReference>
<dbReference type="InterPro" id="IPR036728">
    <property type="entry name" value="PBP_GOBP_sf"/>
</dbReference>
<reference evidence="6" key="1">
    <citation type="journal article" date="1997" name="Nucleic Acids Res.">
        <title>tRNAscan-SE: a program for improved detection of transfer RNA genes in genomic sequence.</title>
        <authorList>
            <person name="Lowe T.M."/>
            <person name="Eddy S.R."/>
        </authorList>
    </citation>
    <scope>NUCLEOTIDE SEQUENCE [LARGE SCALE GENOMIC DNA]</scope>
</reference>
<comment type="subcellular location">
    <subcellularLocation>
        <location evidence="1">Secreted</location>
    </subcellularLocation>
</comment>
<reference evidence="7" key="3">
    <citation type="submission" date="2025-08" db="UniProtKB">
        <authorList>
            <consortium name="RefSeq"/>
        </authorList>
    </citation>
    <scope>IDENTIFICATION</scope>
    <source>
        <tissue evidence="7">Whole organism</tissue>
    </source>
</reference>
<dbReference type="RefSeq" id="XP_017870885.1">
    <property type="nucleotide sequence ID" value="XM_018015396.1"/>
</dbReference>
<evidence type="ECO:0000256" key="3">
    <source>
        <dbReference type="ARBA" id="ARBA00022525"/>
    </source>
</evidence>
<organism evidence="6 7">
    <name type="scientific">Drosophila arizonae</name>
    <name type="common">Fruit fly</name>
    <dbReference type="NCBI Taxonomy" id="7263"/>
    <lineage>
        <taxon>Eukaryota</taxon>
        <taxon>Metazoa</taxon>
        <taxon>Ecdysozoa</taxon>
        <taxon>Arthropoda</taxon>
        <taxon>Hexapoda</taxon>
        <taxon>Insecta</taxon>
        <taxon>Pterygota</taxon>
        <taxon>Neoptera</taxon>
        <taxon>Endopterygota</taxon>
        <taxon>Diptera</taxon>
        <taxon>Brachycera</taxon>
        <taxon>Muscomorpha</taxon>
        <taxon>Ephydroidea</taxon>
        <taxon>Drosophilidae</taxon>
        <taxon>Drosophila</taxon>
    </lineage>
</organism>
<protein>
    <submittedName>
        <fullName evidence="7">Uncharacterized protein LOC108619084</fullName>
    </submittedName>
</protein>
<evidence type="ECO:0000313" key="6">
    <source>
        <dbReference type="Proteomes" id="UP000694904"/>
    </source>
</evidence>
<dbReference type="PANTHER" id="PTHR11857:SF43">
    <property type="entry name" value="GEO07291P1-RELATED"/>
    <property type="match status" value="1"/>
</dbReference>
<keyword evidence="3" id="KW-0964">Secreted</keyword>
<name>A0ABM1PUJ9_DROAR</name>
<accession>A0ABM1PUJ9</accession>
<evidence type="ECO:0000313" key="7">
    <source>
        <dbReference type="RefSeq" id="XP_017870885.1"/>
    </source>
</evidence>
<evidence type="ECO:0000256" key="2">
    <source>
        <dbReference type="ARBA" id="ARBA00008098"/>
    </source>
</evidence>
<dbReference type="SUPFAM" id="SSF47565">
    <property type="entry name" value="Insect pheromone/odorant-binding proteins"/>
    <property type="match status" value="1"/>
</dbReference>
<dbReference type="GeneID" id="108619084"/>
<dbReference type="Proteomes" id="UP000694904">
    <property type="component" value="Chromosome X"/>
</dbReference>
<dbReference type="SMART" id="SM00708">
    <property type="entry name" value="PhBP"/>
    <property type="match status" value="1"/>
</dbReference>
<evidence type="ECO:0000256" key="1">
    <source>
        <dbReference type="ARBA" id="ARBA00004613"/>
    </source>
</evidence>
<dbReference type="PANTHER" id="PTHR11857">
    <property type="entry name" value="ODORANT BINDING PROTEIN-RELATED"/>
    <property type="match status" value="1"/>
</dbReference>
<dbReference type="CDD" id="cd23992">
    <property type="entry name" value="PBP_GOBP"/>
    <property type="match status" value="1"/>
</dbReference>
<dbReference type="InterPro" id="IPR006170">
    <property type="entry name" value="PBP/GOBP"/>
</dbReference>
<evidence type="ECO:0000256" key="4">
    <source>
        <dbReference type="ARBA" id="ARBA00022729"/>
    </source>
</evidence>
<gene>
    <name evidence="7" type="primary">LOC108619084</name>
</gene>
<keyword evidence="4 5" id="KW-0732">Signal</keyword>